<evidence type="ECO:0000313" key="7">
    <source>
        <dbReference type="EMBL" id="MBB5691717.1"/>
    </source>
</evidence>
<sequence length="167" mass="17624">MSAGRLSAPAPLDDTHELTLFDSGEPSLDEWLRKRARANQAAGASRTFVVCRGSFVVGYYCLAAGAVAVTAAPGRVRRNMPDPIPMAVLGRLAVDRSVQGQGIGRALLRDAVLRTLQASEALAMRGLLVQALNPTAQGFYLSCGFVVSPIDPMVLMATLTDLRAALG</sequence>
<dbReference type="PANTHER" id="PTHR36449">
    <property type="entry name" value="ACETYLTRANSFERASE-RELATED"/>
    <property type="match status" value="1"/>
</dbReference>
<evidence type="ECO:0000313" key="8">
    <source>
        <dbReference type="Proteomes" id="UP000562254"/>
    </source>
</evidence>
<dbReference type="Gene3D" id="3.40.630.30">
    <property type="match status" value="1"/>
</dbReference>
<evidence type="ECO:0000259" key="6">
    <source>
        <dbReference type="PROSITE" id="PS51186"/>
    </source>
</evidence>
<keyword evidence="1" id="KW-0678">Repressor</keyword>
<reference evidence="7 8" key="1">
    <citation type="submission" date="2020-08" db="EMBL/GenBank/DDBJ databases">
        <title>Genomic Encyclopedia of Type Strains, Phase IV (KMG-IV): sequencing the most valuable type-strain genomes for metagenomic binning, comparative biology and taxonomic classification.</title>
        <authorList>
            <person name="Goeker M."/>
        </authorList>
    </citation>
    <scope>NUCLEOTIDE SEQUENCE [LARGE SCALE GENOMIC DNA]</scope>
    <source>
        <strain evidence="7 8">DSM 25895</strain>
    </source>
</reference>
<dbReference type="PROSITE" id="PS51186">
    <property type="entry name" value="GNAT"/>
    <property type="match status" value="1"/>
</dbReference>
<evidence type="ECO:0000256" key="3">
    <source>
        <dbReference type="ARBA" id="ARBA00022679"/>
    </source>
</evidence>
<evidence type="ECO:0000256" key="2">
    <source>
        <dbReference type="ARBA" id="ARBA00022649"/>
    </source>
</evidence>
<dbReference type="EMBL" id="JACIJE010000016">
    <property type="protein sequence ID" value="MBB5691717.1"/>
    <property type="molecule type" value="Genomic_DNA"/>
</dbReference>
<dbReference type="SUPFAM" id="SSF55729">
    <property type="entry name" value="Acyl-CoA N-acyltransferases (Nat)"/>
    <property type="match status" value="1"/>
</dbReference>
<gene>
    <name evidence="7" type="ORF">FHS88_003878</name>
</gene>
<accession>A0A840Y5R3</accession>
<keyword evidence="2" id="KW-1277">Toxin-antitoxin system</keyword>
<keyword evidence="4" id="KW-0012">Acyltransferase</keyword>
<evidence type="ECO:0000256" key="5">
    <source>
        <dbReference type="ARBA" id="ARBA00049880"/>
    </source>
</evidence>
<keyword evidence="8" id="KW-1185">Reference proteome</keyword>
<proteinExistence type="predicted"/>
<evidence type="ECO:0000256" key="4">
    <source>
        <dbReference type="ARBA" id="ARBA00023315"/>
    </source>
</evidence>
<evidence type="ECO:0000256" key="1">
    <source>
        <dbReference type="ARBA" id="ARBA00022491"/>
    </source>
</evidence>
<dbReference type="Proteomes" id="UP000562254">
    <property type="component" value="Unassembled WGS sequence"/>
</dbReference>
<protein>
    <submittedName>
        <fullName evidence="7">GNAT superfamily N-acetyltransferase</fullName>
    </submittedName>
</protein>
<dbReference type="RefSeq" id="WP_184487111.1">
    <property type="nucleotide sequence ID" value="NZ_JAAEDJ010000054.1"/>
</dbReference>
<dbReference type="CDD" id="cd04301">
    <property type="entry name" value="NAT_SF"/>
    <property type="match status" value="1"/>
</dbReference>
<name>A0A840Y5R3_9PROT</name>
<feature type="domain" description="N-acetyltransferase" evidence="6">
    <location>
        <begin position="1"/>
        <end position="165"/>
    </location>
</feature>
<dbReference type="InterPro" id="IPR016181">
    <property type="entry name" value="Acyl_CoA_acyltransferase"/>
</dbReference>
<keyword evidence="3 7" id="KW-0808">Transferase</keyword>
<dbReference type="AlphaFoldDB" id="A0A840Y5R3"/>
<comment type="catalytic activity">
    <reaction evidence="5">
        <text>glycyl-tRNA(Gly) + acetyl-CoA = N-acetylglycyl-tRNA(Gly) + CoA + H(+)</text>
        <dbReference type="Rhea" id="RHEA:81867"/>
        <dbReference type="Rhea" id="RHEA-COMP:9683"/>
        <dbReference type="Rhea" id="RHEA-COMP:19766"/>
        <dbReference type="ChEBI" id="CHEBI:15378"/>
        <dbReference type="ChEBI" id="CHEBI:57287"/>
        <dbReference type="ChEBI" id="CHEBI:57288"/>
        <dbReference type="ChEBI" id="CHEBI:78522"/>
        <dbReference type="ChEBI" id="CHEBI:232036"/>
    </reaction>
</comment>
<dbReference type="Pfam" id="PF13508">
    <property type="entry name" value="Acetyltransf_7"/>
    <property type="match status" value="1"/>
</dbReference>
<dbReference type="PANTHER" id="PTHR36449:SF1">
    <property type="entry name" value="ACETYLTRANSFERASE"/>
    <property type="match status" value="1"/>
</dbReference>
<organism evidence="7 8">
    <name type="scientific">Neoroseomonas alkaliterrae</name>
    <dbReference type="NCBI Taxonomy" id="1452450"/>
    <lineage>
        <taxon>Bacteria</taxon>
        <taxon>Pseudomonadati</taxon>
        <taxon>Pseudomonadota</taxon>
        <taxon>Alphaproteobacteria</taxon>
        <taxon>Acetobacterales</taxon>
        <taxon>Acetobacteraceae</taxon>
        <taxon>Neoroseomonas</taxon>
    </lineage>
</organism>
<dbReference type="InterPro" id="IPR000182">
    <property type="entry name" value="GNAT_dom"/>
</dbReference>
<comment type="caution">
    <text evidence="7">The sequence shown here is derived from an EMBL/GenBank/DDBJ whole genome shotgun (WGS) entry which is preliminary data.</text>
</comment>
<dbReference type="GO" id="GO:0016747">
    <property type="term" value="F:acyltransferase activity, transferring groups other than amino-acyl groups"/>
    <property type="evidence" value="ECO:0007669"/>
    <property type="project" value="InterPro"/>
</dbReference>